<feature type="domain" description="C3H1-type" evidence="9">
    <location>
        <begin position="494"/>
        <end position="522"/>
    </location>
</feature>
<comment type="caution">
    <text evidence="10">The sequence shown here is derived from an EMBL/GenBank/DDBJ whole genome shotgun (WGS) entry which is preliminary data.</text>
</comment>
<dbReference type="Pfam" id="PF00642">
    <property type="entry name" value="zf-CCCH"/>
    <property type="match status" value="1"/>
</dbReference>
<dbReference type="Gene3D" id="3.30.9.10">
    <property type="entry name" value="D-Amino Acid Oxidase, subunit A, domain 2"/>
    <property type="match status" value="1"/>
</dbReference>
<organism evidence="10 11">
    <name type="scientific">Penicillium frequentans</name>
    <dbReference type="NCBI Taxonomy" id="3151616"/>
    <lineage>
        <taxon>Eukaryota</taxon>
        <taxon>Fungi</taxon>
        <taxon>Dikarya</taxon>
        <taxon>Ascomycota</taxon>
        <taxon>Pezizomycotina</taxon>
        <taxon>Eurotiomycetes</taxon>
        <taxon>Eurotiomycetidae</taxon>
        <taxon>Eurotiales</taxon>
        <taxon>Aspergillaceae</taxon>
        <taxon>Penicillium</taxon>
    </lineage>
</organism>
<dbReference type="Proteomes" id="UP001220324">
    <property type="component" value="Unassembled WGS sequence"/>
</dbReference>
<evidence type="ECO:0000256" key="2">
    <source>
        <dbReference type="ARBA" id="ARBA00022737"/>
    </source>
</evidence>
<evidence type="ECO:0000313" key="11">
    <source>
        <dbReference type="Proteomes" id="UP001220324"/>
    </source>
</evidence>
<dbReference type="PRINTS" id="PR01848">
    <property type="entry name" value="U2AUXFACTOR"/>
</dbReference>
<evidence type="ECO:0000313" key="10">
    <source>
        <dbReference type="EMBL" id="KAJ5537760.1"/>
    </source>
</evidence>
<evidence type="ECO:0000256" key="7">
    <source>
        <dbReference type="SAM" id="MobiDB-lite"/>
    </source>
</evidence>
<dbReference type="Gene3D" id="3.30.70.330">
    <property type="match status" value="1"/>
</dbReference>
<accession>A0AAD6GDB4</accession>
<dbReference type="GO" id="GO:0003723">
    <property type="term" value="F:RNA binding"/>
    <property type="evidence" value="ECO:0007669"/>
    <property type="project" value="UniProtKB-UniRule"/>
</dbReference>
<evidence type="ECO:0008006" key="12">
    <source>
        <dbReference type="Google" id="ProtNLM"/>
    </source>
</evidence>
<proteinExistence type="predicted"/>
<dbReference type="EMBL" id="JAQIZZ010000006">
    <property type="protein sequence ID" value="KAJ5537760.1"/>
    <property type="molecule type" value="Genomic_DNA"/>
</dbReference>
<dbReference type="PROSITE" id="PS50103">
    <property type="entry name" value="ZF_C3H1"/>
    <property type="match status" value="1"/>
</dbReference>
<gene>
    <name evidence="10" type="ORF">N7494_007239</name>
</gene>
<keyword evidence="5" id="KW-0694">RNA-binding</keyword>
<feature type="compositionally biased region" description="Basic and acidic residues" evidence="7">
    <location>
        <begin position="666"/>
        <end position="677"/>
    </location>
</feature>
<dbReference type="SUPFAM" id="SSF51905">
    <property type="entry name" value="FAD/NAD(P)-binding domain"/>
    <property type="match status" value="1"/>
</dbReference>
<dbReference type="CDD" id="cd12538">
    <property type="entry name" value="RRM_U2AF35"/>
    <property type="match status" value="1"/>
</dbReference>
<evidence type="ECO:0000256" key="6">
    <source>
        <dbReference type="PROSITE-ProRule" id="PRU00723"/>
    </source>
</evidence>
<dbReference type="GO" id="GO:0089701">
    <property type="term" value="C:U2AF complex"/>
    <property type="evidence" value="ECO:0007669"/>
    <property type="project" value="InterPro"/>
</dbReference>
<evidence type="ECO:0000256" key="1">
    <source>
        <dbReference type="ARBA" id="ARBA00022723"/>
    </source>
</evidence>
<dbReference type="PANTHER" id="PTHR12620">
    <property type="entry name" value="U2 SNRNP AUXILIARY FACTOR, SMALL SUBUNIT"/>
    <property type="match status" value="1"/>
</dbReference>
<dbReference type="InterPro" id="IPR035979">
    <property type="entry name" value="RBD_domain_sf"/>
</dbReference>
<dbReference type="FunFam" id="3.30.70.330:FF:000066">
    <property type="entry name" value="Splicing factor u2af 23 kDa subunit"/>
    <property type="match status" value="1"/>
</dbReference>
<protein>
    <recommendedName>
        <fullName evidence="12">Splicing factor U2AF 23 kDa subunit</fullName>
    </recommendedName>
</protein>
<dbReference type="InterPro" id="IPR012677">
    <property type="entry name" value="Nucleotide-bd_a/b_plait_sf"/>
</dbReference>
<feature type="region of interest" description="Disordered" evidence="7">
    <location>
        <begin position="666"/>
        <end position="691"/>
    </location>
</feature>
<feature type="domain" description="RRM" evidence="8">
    <location>
        <begin position="526"/>
        <end position="622"/>
    </location>
</feature>
<keyword evidence="3 6" id="KW-0863">Zinc-finger</keyword>
<evidence type="ECO:0000256" key="3">
    <source>
        <dbReference type="ARBA" id="ARBA00022771"/>
    </source>
</evidence>
<dbReference type="SMART" id="SM00356">
    <property type="entry name" value="ZnF_C3H1"/>
    <property type="match status" value="2"/>
</dbReference>
<dbReference type="InterPro" id="IPR000504">
    <property type="entry name" value="RRM_dom"/>
</dbReference>
<keyword evidence="2" id="KW-0677">Repeat</keyword>
<feature type="zinc finger region" description="C3H1-type" evidence="6">
    <location>
        <begin position="494"/>
        <end position="522"/>
    </location>
</feature>
<dbReference type="GO" id="GO:0008270">
    <property type="term" value="F:zinc ion binding"/>
    <property type="evidence" value="ECO:0007669"/>
    <property type="project" value="UniProtKB-KW"/>
</dbReference>
<dbReference type="Gene3D" id="3.50.50.60">
    <property type="entry name" value="FAD/NAD(P)-binding domain"/>
    <property type="match status" value="1"/>
</dbReference>
<dbReference type="PROSITE" id="PS50102">
    <property type="entry name" value="RRM"/>
    <property type="match status" value="1"/>
</dbReference>
<keyword evidence="1 6" id="KW-0479">Metal-binding</keyword>
<sequence>MSTVIIGGGIIGVSIAYYLSANKPESEIHIIEQSPELFSSASGYAGGFLARDWFDPALASLGALSFDLHHQLAAEHGGDKKWGFMRGTAFNLDTVSNQTCGGARGDDWVHEDTSRAETAAAIRPIPAEWPAWLTKQQGGILERISEDETVAQVDPLRLCRFLINEAVSRGVNVHNPAKAVAIIKDHDEVITGIKIYDLESKEESMIPCTNLVLSVGAWTPQVLRELFPSNKTSFDLSPLAGYSLAVRSPRHTLDHEKTTYGGQSHAIFTTHPPSCGFSPEIFTREGGEIYIAGYNPHLKLPLCVEDTHKLRDSAKLQKLKDVAVRLLGNLPNDLPGSTDGANNIDDLEVLREGLCFRPVSEDDIPTVGRIRDAALGDGLHSSARGGVYIATGHGPWGITLSLGTGKVVSEMIMEQHREIIVPKAPPALVSGATRALQKLQASDIIEHLSAPCPVLLSPIATFPLIPGTTLTVSAKSSLYRPTMANYLASIFGTEQDKVNCSFYYKIGACRHGDRCSRKHVKPSYSQTVLMPNMYQNPAYDPKNKMNPSQLQNHFDAFYEDVWCEMCKYGELEELVVCDNNNDHLIGNVYARFKYEEDAQEACDTLNSRWYAARPIYCELSPVTDFREACCRLNSGEGCVRGGFCNFIHRKDPSAELDKDMRLSTKKWLKERGRDPRSATRSPSPEPTRRRG</sequence>
<dbReference type="InterPro" id="IPR009145">
    <property type="entry name" value="U2AF_small"/>
</dbReference>
<dbReference type="GO" id="GO:0000398">
    <property type="term" value="P:mRNA splicing, via spliceosome"/>
    <property type="evidence" value="ECO:0007669"/>
    <property type="project" value="InterPro"/>
</dbReference>
<name>A0AAD6GDB4_9EURO</name>
<dbReference type="AlphaFoldDB" id="A0AAD6GDB4"/>
<dbReference type="SUPFAM" id="SSF54928">
    <property type="entry name" value="RNA-binding domain, RBD"/>
    <property type="match status" value="1"/>
</dbReference>
<evidence type="ECO:0000256" key="4">
    <source>
        <dbReference type="ARBA" id="ARBA00022833"/>
    </source>
</evidence>
<keyword evidence="11" id="KW-1185">Reference proteome</keyword>
<dbReference type="Pfam" id="PF01266">
    <property type="entry name" value="DAO"/>
    <property type="match status" value="1"/>
</dbReference>
<evidence type="ECO:0000256" key="5">
    <source>
        <dbReference type="PROSITE-ProRule" id="PRU00176"/>
    </source>
</evidence>
<reference evidence="10 11" key="1">
    <citation type="journal article" date="2023" name="IMA Fungus">
        <title>Comparative genomic study of the Penicillium genus elucidates a diverse pangenome and 15 lateral gene transfer events.</title>
        <authorList>
            <person name="Petersen C."/>
            <person name="Sorensen T."/>
            <person name="Nielsen M.R."/>
            <person name="Sondergaard T.E."/>
            <person name="Sorensen J.L."/>
            <person name="Fitzpatrick D.A."/>
            <person name="Frisvad J.C."/>
            <person name="Nielsen K.L."/>
        </authorList>
    </citation>
    <scope>NUCLEOTIDE SEQUENCE [LARGE SCALE GENOMIC DNA]</scope>
    <source>
        <strain evidence="10 11">IBT 35679</strain>
    </source>
</reference>
<dbReference type="InterPro" id="IPR006076">
    <property type="entry name" value="FAD-dep_OxRdtase"/>
</dbReference>
<dbReference type="InterPro" id="IPR000571">
    <property type="entry name" value="Znf_CCCH"/>
</dbReference>
<evidence type="ECO:0000259" key="8">
    <source>
        <dbReference type="PROSITE" id="PS50102"/>
    </source>
</evidence>
<dbReference type="InterPro" id="IPR036188">
    <property type="entry name" value="FAD/NAD-bd_sf"/>
</dbReference>
<evidence type="ECO:0000259" key="9">
    <source>
        <dbReference type="PROSITE" id="PS50103"/>
    </source>
</evidence>
<keyword evidence="4 6" id="KW-0862">Zinc</keyword>